<keyword evidence="2" id="KW-1185">Reference proteome</keyword>
<dbReference type="SUPFAM" id="SSF53756">
    <property type="entry name" value="UDP-Glycosyltransferase/glycogen phosphorylase"/>
    <property type="match status" value="1"/>
</dbReference>
<proteinExistence type="predicted"/>
<dbReference type="Proteomes" id="UP001500454">
    <property type="component" value="Unassembled WGS sequence"/>
</dbReference>
<sequence length="394" mass="43868">MTASVSRPVRVLLASVLKPVDDTRMVEKFGRTLAEAGYEVHVAGRQAPDAAPASFVQRHVLFSAHRLAFSRLTAQWRYWQLLMHRRTAPDVVVVHAPELLPLTLLWHFLNPKRAFLYDVRENYALNIETQQVYPKWLRGMLARAVRAVETAAARLATQVLLAERSYADELPFATPERTRILENKYQPQPGELALSGTISLPSQPDVPLRLLYSGTISELNGVFDALRFAQALHALWPGTRLTIMGYCQRPEQLRRLQQAVADAGPWVQLIGGAALIPHPTIVAEIQRSHFGLIPYQPHPSTWLCVPTKLFEYLANGLPMLVHRNPHWSDLVHEHQAGLLIDFATPEAAARLVADALRQGRSFYASGAPASALWASEAPQLLAAVATALRGKTVR</sequence>
<protein>
    <submittedName>
        <fullName evidence="1">Glycosyltransferase family 4 protein</fullName>
    </submittedName>
</protein>
<evidence type="ECO:0000313" key="2">
    <source>
        <dbReference type="Proteomes" id="UP001500454"/>
    </source>
</evidence>
<reference evidence="2" key="1">
    <citation type="journal article" date="2019" name="Int. J. Syst. Evol. Microbiol.">
        <title>The Global Catalogue of Microorganisms (GCM) 10K type strain sequencing project: providing services to taxonomists for standard genome sequencing and annotation.</title>
        <authorList>
            <consortium name="The Broad Institute Genomics Platform"/>
            <consortium name="The Broad Institute Genome Sequencing Center for Infectious Disease"/>
            <person name="Wu L."/>
            <person name="Ma J."/>
        </authorList>
    </citation>
    <scope>NUCLEOTIDE SEQUENCE [LARGE SCALE GENOMIC DNA]</scope>
    <source>
        <strain evidence="2">JCM 17924</strain>
    </source>
</reference>
<dbReference type="Pfam" id="PF13692">
    <property type="entry name" value="Glyco_trans_1_4"/>
    <property type="match status" value="1"/>
</dbReference>
<comment type="caution">
    <text evidence="1">The sequence shown here is derived from an EMBL/GenBank/DDBJ whole genome shotgun (WGS) entry which is preliminary data.</text>
</comment>
<evidence type="ECO:0000313" key="1">
    <source>
        <dbReference type="EMBL" id="GAA4386741.1"/>
    </source>
</evidence>
<organism evidence="1 2">
    <name type="scientific">Hymenobacter koreensis</name>
    <dbReference type="NCBI Taxonomy" id="1084523"/>
    <lineage>
        <taxon>Bacteria</taxon>
        <taxon>Pseudomonadati</taxon>
        <taxon>Bacteroidota</taxon>
        <taxon>Cytophagia</taxon>
        <taxon>Cytophagales</taxon>
        <taxon>Hymenobacteraceae</taxon>
        <taxon>Hymenobacter</taxon>
    </lineage>
</organism>
<dbReference type="RefSeq" id="WP_345225857.1">
    <property type="nucleotide sequence ID" value="NZ_BAABHA010000010.1"/>
</dbReference>
<dbReference type="Gene3D" id="3.40.50.2000">
    <property type="entry name" value="Glycogen Phosphorylase B"/>
    <property type="match status" value="2"/>
</dbReference>
<dbReference type="EMBL" id="BAABHA010000010">
    <property type="protein sequence ID" value="GAA4386741.1"/>
    <property type="molecule type" value="Genomic_DNA"/>
</dbReference>
<name>A0ABP8J876_9BACT</name>
<gene>
    <name evidence="1" type="ORF">GCM10023186_31700</name>
</gene>
<accession>A0ABP8J876</accession>